<dbReference type="SUPFAM" id="SSF56112">
    <property type="entry name" value="Protein kinase-like (PK-like)"/>
    <property type="match status" value="1"/>
</dbReference>
<dbReference type="Proteomes" id="UP001152795">
    <property type="component" value="Unassembled WGS sequence"/>
</dbReference>
<dbReference type="AlphaFoldDB" id="A0A6S7LR02"/>
<sequence length="379" mass="43086">MAHSLTVTGNLVRPNIQSVLAERGFQNCVLLGKGSFGEVLKAECQDDGEFYAIKCLPLTGNTVSPKYIKRELELLITLELSDRNVIKYFKSWIMQDGDVQRVCIQMELCWANLETFMYENDMGGAEIIKTQGPQRLYKQIFTQILNGLVAIHSIGWVHRDIHLGNILIVNPNPQQIRHIHVKIADFGLARYIGIEFEMSTTMTVVPTLEKLSPDVGHRLFMAPELSTDTYDFKDDQRLFKLIEWLLQNDPSRRPTAAEALAYTQSRTYTESVTKRFLLKKRGDDISYRCCSNDDTLSGIQAAIEGRFGIEKDAQIIYNERTNANGNERIPVGLTTNEDVREMFSSAERHGERPIVVVSERERGNATSKHHRGMPPHPLM</sequence>
<dbReference type="PANTHER" id="PTHR11042:SF136">
    <property type="entry name" value="EIF-2-ALPHA KINASE GCN2"/>
    <property type="match status" value="1"/>
</dbReference>
<dbReference type="PANTHER" id="PTHR11042">
    <property type="entry name" value="EUKARYOTIC TRANSLATION INITIATION FACTOR 2-ALPHA KINASE EIF2-ALPHA KINASE -RELATED"/>
    <property type="match status" value="1"/>
</dbReference>
<dbReference type="CDD" id="cd00180">
    <property type="entry name" value="PKc"/>
    <property type="match status" value="1"/>
</dbReference>
<dbReference type="InterPro" id="IPR011009">
    <property type="entry name" value="Kinase-like_dom_sf"/>
</dbReference>
<keyword evidence="1" id="KW-0808">Transferase</keyword>
<reference evidence="5" key="1">
    <citation type="submission" date="2020-04" db="EMBL/GenBank/DDBJ databases">
        <authorList>
            <person name="Alioto T."/>
            <person name="Alioto T."/>
            <person name="Gomez Garrido J."/>
        </authorList>
    </citation>
    <scope>NUCLEOTIDE SEQUENCE</scope>
    <source>
        <strain evidence="5">A484AB</strain>
    </source>
</reference>
<protein>
    <submittedName>
        <fullName evidence="5">Interferon-induced, double-stranded RNA-activated kinase</fullName>
    </submittedName>
</protein>
<dbReference type="EMBL" id="CACRXK020024679">
    <property type="protein sequence ID" value="CAB4038859.1"/>
    <property type="molecule type" value="Genomic_DNA"/>
</dbReference>
<comment type="caution">
    <text evidence="5">The sequence shown here is derived from an EMBL/GenBank/DDBJ whole genome shotgun (WGS) entry which is preliminary data.</text>
</comment>
<keyword evidence="3 5" id="KW-0418">Kinase</keyword>
<proteinExistence type="predicted"/>
<dbReference type="GO" id="GO:0004694">
    <property type="term" value="F:eukaryotic translation initiation factor 2alpha kinase activity"/>
    <property type="evidence" value="ECO:0007669"/>
    <property type="project" value="TreeGrafter"/>
</dbReference>
<evidence type="ECO:0000256" key="1">
    <source>
        <dbReference type="ARBA" id="ARBA00022679"/>
    </source>
</evidence>
<dbReference type="InterPro" id="IPR000719">
    <property type="entry name" value="Prot_kinase_dom"/>
</dbReference>
<evidence type="ECO:0000313" key="5">
    <source>
        <dbReference type="EMBL" id="CAB4038859.1"/>
    </source>
</evidence>
<dbReference type="InterPro" id="IPR050339">
    <property type="entry name" value="CC_SR_Kinase"/>
</dbReference>
<name>A0A6S7LR02_PARCT</name>
<evidence type="ECO:0000256" key="4">
    <source>
        <dbReference type="ARBA" id="ARBA00022840"/>
    </source>
</evidence>
<organism evidence="5 6">
    <name type="scientific">Paramuricea clavata</name>
    <name type="common">Red gorgonian</name>
    <name type="synonym">Violescent sea-whip</name>
    <dbReference type="NCBI Taxonomy" id="317549"/>
    <lineage>
        <taxon>Eukaryota</taxon>
        <taxon>Metazoa</taxon>
        <taxon>Cnidaria</taxon>
        <taxon>Anthozoa</taxon>
        <taxon>Octocorallia</taxon>
        <taxon>Malacalcyonacea</taxon>
        <taxon>Plexauridae</taxon>
        <taxon>Paramuricea</taxon>
    </lineage>
</organism>
<dbReference type="GO" id="GO:0005524">
    <property type="term" value="F:ATP binding"/>
    <property type="evidence" value="ECO:0007669"/>
    <property type="project" value="UniProtKB-UniRule"/>
</dbReference>
<evidence type="ECO:0000256" key="2">
    <source>
        <dbReference type="ARBA" id="ARBA00022741"/>
    </source>
</evidence>
<dbReference type="OrthoDB" id="437530at2759"/>
<dbReference type="PROSITE" id="PS50011">
    <property type="entry name" value="PROTEIN_KINASE_DOM"/>
    <property type="match status" value="1"/>
</dbReference>
<evidence type="ECO:0000313" key="6">
    <source>
        <dbReference type="Proteomes" id="UP001152795"/>
    </source>
</evidence>
<dbReference type="GO" id="GO:0005634">
    <property type="term" value="C:nucleus"/>
    <property type="evidence" value="ECO:0007669"/>
    <property type="project" value="TreeGrafter"/>
</dbReference>
<accession>A0A6S7LR02</accession>
<evidence type="ECO:0000256" key="3">
    <source>
        <dbReference type="ARBA" id="ARBA00022777"/>
    </source>
</evidence>
<keyword evidence="2" id="KW-0547">Nucleotide-binding</keyword>
<dbReference type="Gene3D" id="1.10.510.10">
    <property type="entry name" value="Transferase(Phosphotransferase) domain 1"/>
    <property type="match status" value="1"/>
</dbReference>
<dbReference type="PROSITE" id="PS00107">
    <property type="entry name" value="PROTEIN_KINASE_ATP"/>
    <property type="match status" value="1"/>
</dbReference>
<keyword evidence="6" id="KW-1185">Reference proteome</keyword>
<dbReference type="InterPro" id="IPR017441">
    <property type="entry name" value="Protein_kinase_ATP_BS"/>
</dbReference>
<dbReference type="GO" id="GO:1990625">
    <property type="term" value="P:negative regulation of cytoplasmic translational initiation in response to stress"/>
    <property type="evidence" value="ECO:0007669"/>
    <property type="project" value="TreeGrafter"/>
</dbReference>
<keyword evidence="4" id="KW-0067">ATP-binding</keyword>
<dbReference type="GO" id="GO:0005829">
    <property type="term" value="C:cytosol"/>
    <property type="evidence" value="ECO:0007669"/>
    <property type="project" value="TreeGrafter"/>
</dbReference>
<gene>
    <name evidence="5" type="ORF">PACLA_8A020017</name>
</gene>
<dbReference type="Pfam" id="PF00069">
    <property type="entry name" value="Pkinase"/>
    <property type="match status" value="1"/>
</dbReference>